<comment type="caution">
    <text evidence="8">The sequence shown here is derived from an EMBL/GenBank/DDBJ whole genome shotgun (WGS) entry which is preliminary data.</text>
</comment>
<dbReference type="AlphaFoldDB" id="A0A433JA04"/>
<dbReference type="InterPro" id="IPR051347">
    <property type="entry name" value="Circadian_clock_KaiC-rel"/>
</dbReference>
<dbReference type="GO" id="GO:0005524">
    <property type="term" value="F:ATP binding"/>
    <property type="evidence" value="ECO:0007669"/>
    <property type="project" value="InterPro"/>
</dbReference>
<organism evidence="8 9">
    <name type="scientific">Azospirillum doebereinerae</name>
    <dbReference type="NCBI Taxonomy" id="92933"/>
    <lineage>
        <taxon>Bacteria</taxon>
        <taxon>Pseudomonadati</taxon>
        <taxon>Pseudomonadota</taxon>
        <taxon>Alphaproteobacteria</taxon>
        <taxon>Rhodospirillales</taxon>
        <taxon>Azospirillaceae</taxon>
        <taxon>Azospirillum</taxon>
    </lineage>
</organism>
<evidence type="ECO:0000313" key="9">
    <source>
        <dbReference type="Proteomes" id="UP000280346"/>
    </source>
</evidence>
<keyword evidence="5" id="KW-0418">Kinase</keyword>
<dbReference type="PANTHER" id="PTHR42926:SF1">
    <property type="entry name" value="CIRCADIAN CLOCK OSCILLATOR PROTEIN KAIC 1"/>
    <property type="match status" value="1"/>
</dbReference>
<reference evidence="8 9" key="1">
    <citation type="submission" date="2018-12" db="EMBL/GenBank/DDBJ databases">
        <authorList>
            <person name="Yang Y."/>
        </authorList>
    </citation>
    <scope>NUCLEOTIDE SEQUENCE [LARGE SCALE GENOMIC DNA]</scope>
    <source>
        <strain evidence="8 9">GSF71</strain>
    </source>
</reference>
<evidence type="ECO:0000256" key="6">
    <source>
        <dbReference type="ARBA" id="ARBA00022801"/>
    </source>
</evidence>
<evidence type="ECO:0000313" key="8">
    <source>
        <dbReference type="EMBL" id="RUQ72059.1"/>
    </source>
</evidence>
<evidence type="ECO:0000256" key="3">
    <source>
        <dbReference type="ARBA" id="ARBA00022679"/>
    </source>
</evidence>
<dbReference type="OrthoDB" id="9787927at2"/>
<name>A0A433JA04_9PROT</name>
<dbReference type="PIRSF" id="PIRSF039117">
    <property type="entry name" value="KaiC"/>
    <property type="match status" value="1"/>
</dbReference>
<gene>
    <name evidence="8" type="ORF">EJ913_10835</name>
</gene>
<feature type="domain" description="KaiC" evidence="7">
    <location>
        <begin position="239"/>
        <end position="462"/>
    </location>
</feature>
<dbReference type="GO" id="GO:0016787">
    <property type="term" value="F:hydrolase activity"/>
    <property type="evidence" value="ECO:0007669"/>
    <property type="project" value="UniProtKB-KW"/>
</dbReference>
<keyword evidence="4" id="KW-0677">Repeat</keyword>
<accession>A0A433JA04</accession>
<dbReference type="InterPro" id="IPR014774">
    <property type="entry name" value="KaiC-like_dom"/>
</dbReference>
<dbReference type="SUPFAM" id="SSF52540">
    <property type="entry name" value="P-loop containing nucleoside triphosphate hydrolases"/>
    <property type="match status" value="2"/>
</dbReference>
<dbReference type="InterPro" id="IPR027417">
    <property type="entry name" value="P-loop_NTPase"/>
</dbReference>
<keyword evidence="9" id="KW-1185">Reference proteome</keyword>
<dbReference type="GO" id="GO:0004674">
    <property type="term" value="F:protein serine/threonine kinase activity"/>
    <property type="evidence" value="ECO:0007669"/>
    <property type="project" value="UniProtKB-EC"/>
</dbReference>
<sequence length="462" mass="49876">MAPLDRLPTGIASLDLILKGGLLRGGAYIVQGHPGAGKTVLANQIASHRIGQGGRVVYLTLLSEGHDRMMAHLAQMSFFHPEALVGHLIYISGYTELETNGLSGLSRLVRTEVERHGAELVVLDGLFAVEETASSSHAFRRLVHELQAHAHVTGQTMLLLTNSRHNPASPEYTMVDGWIEMADVRAEGRVVRELEVHKFRGSDVIRGRHRYRITHQGIEVYPRLESLSGLQPAPPLDTAFASSGMPKLDLMLRGGFAAGSATLLVGPSGTGKTVASLHFAGTATPENPCLFLGFYESPERLRHKASGIGVDLAALETAGALRLHWRSPAEMLVDEVARWLLDEIERTGARRLVVDGLAGFQQNLIESGRMGRFLTALGNELRALRVTTLYTSAMTGNGQSAAPEAQGVAELSPLIDSVISMRLVERNEAMSKLLSILKVPDRDFDARITTYTIGPGGIALAG</sequence>
<dbReference type="PANTHER" id="PTHR42926">
    <property type="match status" value="1"/>
</dbReference>
<proteinExistence type="predicted"/>
<evidence type="ECO:0000259" key="7">
    <source>
        <dbReference type="PROSITE" id="PS51146"/>
    </source>
</evidence>
<dbReference type="EMBL" id="RZIJ01000007">
    <property type="protein sequence ID" value="RUQ72059.1"/>
    <property type="molecule type" value="Genomic_DNA"/>
</dbReference>
<keyword evidence="6" id="KW-0378">Hydrolase</keyword>
<evidence type="ECO:0000256" key="4">
    <source>
        <dbReference type="ARBA" id="ARBA00022737"/>
    </source>
</evidence>
<dbReference type="RefSeq" id="WP_126997642.1">
    <property type="nucleotide sequence ID" value="NZ_JBNPXW010000005.1"/>
</dbReference>
<evidence type="ECO:0000256" key="5">
    <source>
        <dbReference type="ARBA" id="ARBA00022777"/>
    </source>
</evidence>
<evidence type="ECO:0000256" key="1">
    <source>
        <dbReference type="ARBA" id="ARBA00012513"/>
    </source>
</evidence>
<evidence type="ECO:0000256" key="2">
    <source>
        <dbReference type="ARBA" id="ARBA00022553"/>
    </source>
</evidence>
<protein>
    <recommendedName>
        <fullName evidence="1">non-specific serine/threonine protein kinase</fullName>
        <ecNumber evidence="1">2.7.11.1</ecNumber>
    </recommendedName>
</protein>
<dbReference type="Pfam" id="PF06745">
    <property type="entry name" value="ATPase"/>
    <property type="match status" value="2"/>
</dbReference>
<dbReference type="EC" id="2.7.11.1" evidence="1"/>
<dbReference type="InterPro" id="IPR003593">
    <property type="entry name" value="AAA+_ATPase"/>
</dbReference>
<feature type="domain" description="KaiC" evidence="7">
    <location>
        <begin position="5"/>
        <end position="234"/>
    </location>
</feature>
<dbReference type="InterPro" id="IPR030665">
    <property type="entry name" value="KaiC"/>
</dbReference>
<dbReference type="Proteomes" id="UP000280346">
    <property type="component" value="Unassembled WGS sequence"/>
</dbReference>
<dbReference type="InterPro" id="IPR010624">
    <property type="entry name" value="KaiC_dom"/>
</dbReference>
<keyword evidence="2" id="KW-0597">Phosphoprotein</keyword>
<keyword evidence="3" id="KW-0808">Transferase</keyword>
<dbReference type="PROSITE" id="PS51146">
    <property type="entry name" value="KAIC"/>
    <property type="match status" value="2"/>
</dbReference>
<dbReference type="Gene3D" id="3.40.50.300">
    <property type="entry name" value="P-loop containing nucleotide triphosphate hydrolases"/>
    <property type="match status" value="2"/>
</dbReference>
<dbReference type="SMART" id="SM00382">
    <property type="entry name" value="AAA"/>
    <property type="match status" value="2"/>
</dbReference>